<keyword evidence="2" id="KW-0238">DNA-binding</keyword>
<dbReference type="EC" id="2.7.7.7" evidence="2"/>
<reference evidence="4 5" key="1">
    <citation type="submission" date="2019-08" db="EMBL/GenBank/DDBJ databases">
        <title>In-depth cultivation of the pig gut microbiome towards novel bacterial diversity and tailored functional studies.</title>
        <authorList>
            <person name="Wylensek D."/>
            <person name="Hitch T.C.A."/>
            <person name="Clavel T."/>
        </authorList>
    </citation>
    <scope>NUCLEOTIDE SEQUENCE [LARGE SCALE GENOMIC DNA]</scope>
    <source>
        <strain evidence="4 5">WCA-MUC-591-APC-3H</strain>
    </source>
</reference>
<dbReference type="GO" id="GO:0009432">
    <property type="term" value="P:SOS response"/>
    <property type="evidence" value="ECO:0007669"/>
    <property type="project" value="TreeGrafter"/>
</dbReference>
<name>A0A6L5Y328_9FIRM</name>
<gene>
    <name evidence="2 4" type="primary">dinB</name>
    <name evidence="4" type="ORF">FYJ64_01155</name>
</gene>
<keyword evidence="2 4" id="KW-0808">Transferase</keyword>
<dbReference type="Gene3D" id="3.40.1170.60">
    <property type="match status" value="1"/>
</dbReference>
<comment type="cofactor">
    <cofactor evidence="2">
        <name>Mg(2+)</name>
        <dbReference type="ChEBI" id="CHEBI:18420"/>
    </cofactor>
    <text evidence="2">Binds 2 magnesium ions per subunit.</text>
</comment>
<dbReference type="HAMAP" id="MF_01113">
    <property type="entry name" value="DNApol_IV"/>
    <property type="match status" value="1"/>
</dbReference>
<dbReference type="Gene3D" id="3.30.70.270">
    <property type="match status" value="1"/>
</dbReference>
<organism evidence="4 5">
    <name type="scientific">Hornefia butyriciproducens</name>
    <dbReference type="NCBI Taxonomy" id="2652293"/>
    <lineage>
        <taxon>Bacteria</taxon>
        <taxon>Bacillati</taxon>
        <taxon>Bacillota</taxon>
        <taxon>Clostridia</taxon>
        <taxon>Peptostreptococcales</taxon>
        <taxon>Anaerovoracaceae</taxon>
        <taxon>Hornefia</taxon>
    </lineage>
</organism>
<dbReference type="InterPro" id="IPR043502">
    <property type="entry name" value="DNA/RNA_pol_sf"/>
</dbReference>
<evidence type="ECO:0000256" key="1">
    <source>
        <dbReference type="ARBA" id="ARBA00010945"/>
    </source>
</evidence>
<feature type="domain" description="UmuC" evidence="3">
    <location>
        <begin position="5"/>
        <end position="187"/>
    </location>
</feature>
<dbReference type="GO" id="GO:0000287">
    <property type="term" value="F:magnesium ion binding"/>
    <property type="evidence" value="ECO:0007669"/>
    <property type="project" value="UniProtKB-UniRule"/>
</dbReference>
<dbReference type="CDD" id="cd03586">
    <property type="entry name" value="PolY_Pol_IV_kappa"/>
    <property type="match status" value="1"/>
</dbReference>
<comment type="subunit">
    <text evidence="2">Monomer.</text>
</comment>
<protein>
    <recommendedName>
        <fullName evidence="2">DNA polymerase IV</fullName>
        <shortName evidence="2">Pol IV</shortName>
        <ecNumber evidence="2">2.7.7.7</ecNumber>
    </recommendedName>
</protein>
<dbReference type="InterPro" id="IPR050116">
    <property type="entry name" value="DNA_polymerase-Y"/>
</dbReference>
<dbReference type="GO" id="GO:0003887">
    <property type="term" value="F:DNA-directed DNA polymerase activity"/>
    <property type="evidence" value="ECO:0007669"/>
    <property type="project" value="UniProtKB-UniRule"/>
</dbReference>
<dbReference type="RefSeq" id="WP_154573415.1">
    <property type="nucleotide sequence ID" value="NZ_VUMZ01000001.1"/>
</dbReference>
<dbReference type="PANTHER" id="PTHR11076">
    <property type="entry name" value="DNA REPAIR POLYMERASE UMUC / TRANSFERASE FAMILY MEMBER"/>
    <property type="match status" value="1"/>
</dbReference>
<dbReference type="GO" id="GO:0005829">
    <property type="term" value="C:cytosol"/>
    <property type="evidence" value="ECO:0007669"/>
    <property type="project" value="TreeGrafter"/>
</dbReference>
<keyword evidence="2" id="KW-0460">Magnesium</keyword>
<evidence type="ECO:0000259" key="3">
    <source>
        <dbReference type="PROSITE" id="PS50173"/>
    </source>
</evidence>
<dbReference type="SUPFAM" id="SSF100879">
    <property type="entry name" value="Lesion bypass DNA polymerase (Y-family), little finger domain"/>
    <property type="match status" value="1"/>
</dbReference>
<keyword evidence="2" id="KW-0479">Metal-binding</keyword>
<keyword evidence="2" id="KW-0235">DNA replication</keyword>
<dbReference type="NCBIfam" id="NF002677">
    <property type="entry name" value="PRK02406.1"/>
    <property type="match status" value="1"/>
</dbReference>
<keyword evidence="2" id="KW-0239">DNA-directed DNA polymerase</keyword>
<dbReference type="PANTHER" id="PTHR11076:SF33">
    <property type="entry name" value="DNA POLYMERASE KAPPA"/>
    <property type="match status" value="1"/>
</dbReference>
<dbReference type="Gene3D" id="3.30.1490.100">
    <property type="entry name" value="DNA polymerase, Y-family, little finger domain"/>
    <property type="match status" value="1"/>
</dbReference>
<dbReference type="GO" id="GO:0042276">
    <property type="term" value="P:error-prone translesion synthesis"/>
    <property type="evidence" value="ECO:0007669"/>
    <property type="project" value="TreeGrafter"/>
</dbReference>
<comment type="function">
    <text evidence="2">Poorly processive, error-prone DNA polymerase involved in untargeted mutagenesis. Copies undamaged DNA at stalled replication forks, which arise in vivo from mismatched or misaligned primer ends. These misaligned primers can be extended by PolIV. Exhibits no 3'-5' exonuclease (proofreading) activity. May be involved in translesional synthesis, in conjunction with the beta clamp from PolIII.</text>
</comment>
<keyword evidence="2 4" id="KW-0548">Nucleotidyltransferase</keyword>
<dbReference type="AlphaFoldDB" id="A0A6L5Y328"/>
<dbReference type="Pfam" id="PF00817">
    <property type="entry name" value="IMS"/>
    <property type="match status" value="1"/>
</dbReference>
<dbReference type="Pfam" id="PF11799">
    <property type="entry name" value="IMS_C"/>
    <property type="match status" value="1"/>
</dbReference>
<dbReference type="GO" id="GO:0003684">
    <property type="term" value="F:damaged DNA binding"/>
    <property type="evidence" value="ECO:0007669"/>
    <property type="project" value="InterPro"/>
</dbReference>
<keyword evidence="2" id="KW-0963">Cytoplasm</keyword>
<dbReference type="Gene3D" id="1.10.150.20">
    <property type="entry name" value="5' to 3' exonuclease, C-terminal subdomain"/>
    <property type="match status" value="1"/>
</dbReference>
<dbReference type="GeneID" id="303113920"/>
<dbReference type="SUPFAM" id="SSF56672">
    <property type="entry name" value="DNA/RNA polymerases"/>
    <property type="match status" value="1"/>
</dbReference>
<evidence type="ECO:0000313" key="4">
    <source>
        <dbReference type="EMBL" id="MST50938.1"/>
    </source>
</evidence>
<keyword evidence="2" id="KW-0227">DNA damage</keyword>
<feature type="binding site" evidence="2">
    <location>
        <position position="105"/>
    </location>
    <ligand>
        <name>Mg(2+)</name>
        <dbReference type="ChEBI" id="CHEBI:18420"/>
    </ligand>
</feature>
<evidence type="ECO:0000256" key="2">
    <source>
        <dbReference type="HAMAP-Rule" id="MF_01113"/>
    </source>
</evidence>
<dbReference type="InterPro" id="IPR022880">
    <property type="entry name" value="DNApol_IV"/>
</dbReference>
<dbReference type="Proteomes" id="UP000474676">
    <property type="component" value="Unassembled WGS sequence"/>
</dbReference>
<comment type="caution">
    <text evidence="4">The sequence shown here is derived from an EMBL/GenBank/DDBJ whole genome shotgun (WGS) entry which is preliminary data.</text>
</comment>
<comment type="similarity">
    <text evidence="1 2">Belongs to the DNA polymerase type-Y family.</text>
</comment>
<dbReference type="GO" id="GO:0006281">
    <property type="term" value="P:DNA repair"/>
    <property type="evidence" value="ECO:0007669"/>
    <property type="project" value="UniProtKB-UniRule"/>
</dbReference>
<evidence type="ECO:0000313" key="5">
    <source>
        <dbReference type="Proteomes" id="UP000474676"/>
    </source>
</evidence>
<dbReference type="EMBL" id="VUMZ01000001">
    <property type="protein sequence ID" value="MST50938.1"/>
    <property type="molecule type" value="Genomic_DNA"/>
</dbReference>
<dbReference type="GO" id="GO:0006261">
    <property type="term" value="P:DNA-templated DNA replication"/>
    <property type="evidence" value="ECO:0007669"/>
    <property type="project" value="UniProtKB-UniRule"/>
</dbReference>
<comment type="subcellular location">
    <subcellularLocation>
        <location evidence="2">Cytoplasm</location>
    </subcellularLocation>
</comment>
<dbReference type="PROSITE" id="PS50173">
    <property type="entry name" value="UMUC"/>
    <property type="match status" value="1"/>
</dbReference>
<feature type="site" description="Substrate discrimination" evidence="2">
    <location>
        <position position="14"/>
    </location>
</feature>
<feature type="binding site" evidence="2">
    <location>
        <position position="9"/>
    </location>
    <ligand>
        <name>Mg(2+)</name>
        <dbReference type="ChEBI" id="CHEBI:18420"/>
    </ligand>
</feature>
<accession>A0A6L5Y328</accession>
<dbReference type="InterPro" id="IPR017961">
    <property type="entry name" value="DNA_pol_Y-fam_little_finger"/>
</dbReference>
<keyword evidence="2" id="KW-0234">DNA repair</keyword>
<dbReference type="InterPro" id="IPR036775">
    <property type="entry name" value="DNA_pol_Y-fam_lit_finger_sf"/>
</dbReference>
<feature type="active site" evidence="2">
    <location>
        <position position="106"/>
    </location>
</feature>
<proteinExistence type="inferred from homology"/>
<keyword evidence="2" id="KW-0515">Mutator protein</keyword>
<dbReference type="InterPro" id="IPR001126">
    <property type="entry name" value="UmuC"/>
</dbReference>
<keyword evidence="5" id="KW-1185">Reference proteome</keyword>
<dbReference type="InterPro" id="IPR043128">
    <property type="entry name" value="Rev_trsase/Diguanyl_cyclase"/>
</dbReference>
<sequence>MDRIILHCDINSFFASVELLDHPELRDMPVAVSGDPELRHGIILAKNQAAKACGVVTAETVWQARRKCPDLVLLQPQHEKYREFSRRLNRLYQEYTDMVEPFSIDESWLDVTASRALFGSGTQIADRIRHRVREELGITLSAGVSYNKIFAKMGSEYRKPDATTEITRSNYQQLLWPMPVNELFFVGFATAERLKAADIHTIGDLALADTRMLERLLGKQGPLLRSYARGEDDSPVRRYDQRNKIKSVGNGITFRRNLTGEDDILTALTRLSDTVAGRLRKYQLKAGGVKVDIKDTQLKTISRQTQLTRPTNLADELRRTAMELIRSFWPSQKPIRLITLTAISLCDETGEEQLSLFREENAAREKTESVERTMDAIRNRFGDNAIGFGQIIGNDIGIDL</sequence>
<comment type="catalytic activity">
    <reaction evidence="2">
        <text>DNA(n) + a 2'-deoxyribonucleoside 5'-triphosphate = DNA(n+1) + diphosphate</text>
        <dbReference type="Rhea" id="RHEA:22508"/>
        <dbReference type="Rhea" id="RHEA-COMP:17339"/>
        <dbReference type="Rhea" id="RHEA-COMP:17340"/>
        <dbReference type="ChEBI" id="CHEBI:33019"/>
        <dbReference type="ChEBI" id="CHEBI:61560"/>
        <dbReference type="ChEBI" id="CHEBI:173112"/>
        <dbReference type="EC" id="2.7.7.7"/>
    </reaction>
</comment>